<feature type="repeat" description="LDL-receptor class B" evidence="1">
    <location>
        <begin position="573"/>
        <end position="614"/>
    </location>
</feature>
<feature type="region of interest" description="Disordered" evidence="3">
    <location>
        <begin position="145"/>
        <end position="223"/>
    </location>
</feature>
<keyword evidence="4" id="KW-1133">Transmembrane helix</keyword>
<dbReference type="Gene3D" id="1.20.1480.30">
    <property type="entry name" value="Designed four-helix bundle protein"/>
    <property type="match status" value="1"/>
</dbReference>
<feature type="compositionally biased region" description="Basic and acidic residues" evidence="3">
    <location>
        <begin position="107"/>
        <end position="117"/>
    </location>
</feature>
<protein>
    <recommendedName>
        <fullName evidence="6">DUF5050 domain-containing protein</fullName>
    </recommendedName>
</protein>
<evidence type="ECO:0000313" key="5">
    <source>
        <dbReference type="EMBL" id="EEN54849.1"/>
    </source>
</evidence>
<feature type="region of interest" description="Disordered" evidence="3">
    <location>
        <begin position="1"/>
        <end position="21"/>
    </location>
</feature>
<name>C3YXP0_BRAFL</name>
<evidence type="ECO:0000256" key="4">
    <source>
        <dbReference type="SAM" id="Phobius"/>
    </source>
</evidence>
<dbReference type="InterPro" id="IPR011042">
    <property type="entry name" value="6-blade_b-propeller_TolB-like"/>
</dbReference>
<evidence type="ECO:0008006" key="6">
    <source>
        <dbReference type="Google" id="ProtNLM"/>
    </source>
</evidence>
<organism>
    <name type="scientific">Branchiostoma floridae</name>
    <name type="common">Florida lancelet</name>
    <name type="synonym">Amphioxus</name>
    <dbReference type="NCBI Taxonomy" id="7739"/>
    <lineage>
        <taxon>Eukaryota</taxon>
        <taxon>Metazoa</taxon>
        <taxon>Chordata</taxon>
        <taxon>Cephalochordata</taxon>
        <taxon>Leptocardii</taxon>
        <taxon>Amphioxiformes</taxon>
        <taxon>Branchiostomatidae</taxon>
        <taxon>Branchiostoma</taxon>
    </lineage>
</organism>
<feature type="coiled-coil region" evidence="2">
    <location>
        <begin position="305"/>
        <end position="359"/>
    </location>
</feature>
<dbReference type="PANTHER" id="PTHR46513">
    <property type="entry name" value="VITELLOGENIN RECEPTOR-LIKE PROTEIN-RELATED-RELATED"/>
    <property type="match status" value="1"/>
</dbReference>
<evidence type="ECO:0000256" key="2">
    <source>
        <dbReference type="SAM" id="Coils"/>
    </source>
</evidence>
<sequence>MPYKGKAATQSGQGKDTIQPNSDTYMCHALAMKTLSEDTKAIQPNSDTYMCHALAIKTLSEDTKTKAPIQKKITTSTSKEVYLAGRDRPDSSAETPALSGGGGTMRESPHPPNEEYMHMNPPSNLTYEHMYNLWPSDPVRARDASNPVYGRDLGMDPDTDLRPASMQPYGVSTSGNAAGISGSGNDAGTSRNDARTSGNDAITSGNDTVPHGPREADGGTTPMQQTDFQARADAAASVPNPMYASRAERTYLGGEIGCRALCSFIRSKLTYAATGIAVLLGLVAVGLALLAFINNEEIHELTTTVDALKRDQDNMSSTVDALKRDQDDMRRLSTTVDALKRDQDDMRRLSTTVDALKRDQDDMPQLPTTVDSLKREQDDMHQVTTTVDALKHDQDDLRQLYTTVDALKRDLAKERSRTGPTLEQRLDKTSKTPGDLGSRNNEPFLLVADHDEETIIQVDITSGSKVTLPLVGVGRPRALDYDPVTDYVYWSDWGNEGIKRARRDGSGTETIIDTGKYVADDLALDHAGGDIYWSVIVASTISVAKKDGSSARTLLTSPAGGNLNGLVLDPRNGFMYWVESNKCRIYRAAMDGSNQITIITGLRNPNSITIDFNEDRLYYSDQWYGIYSSNLLGNDIRQVLYEHGKVVHVIAVDEDFVYLSSFWRVPSSPRQREIGKLSKSDMTKTVLVDGLISHAIGIYVSTAAPPGVTNDFKCIMKHSGLRAANRTMYCKCEPVDQVPECNLILLAFRIPSGWWNDRPYAIWRREDQ</sequence>
<dbReference type="InParanoid" id="C3YXP0"/>
<evidence type="ECO:0000256" key="3">
    <source>
        <dbReference type="SAM" id="MobiDB-lite"/>
    </source>
</evidence>
<feature type="region of interest" description="Disordered" evidence="3">
    <location>
        <begin position="84"/>
        <end position="121"/>
    </location>
</feature>
<dbReference type="Gene3D" id="2.120.10.30">
    <property type="entry name" value="TolB, C-terminal domain"/>
    <property type="match status" value="1"/>
</dbReference>
<gene>
    <name evidence="5" type="ORF">BRAFLDRAFT_74486</name>
</gene>
<dbReference type="InterPro" id="IPR000033">
    <property type="entry name" value="LDLR_classB_rpt"/>
</dbReference>
<keyword evidence="4" id="KW-0812">Transmembrane</keyword>
<dbReference type="InterPro" id="IPR050778">
    <property type="entry name" value="Cueball_EGF_LRP_Nidogen"/>
</dbReference>
<dbReference type="SMART" id="SM00135">
    <property type="entry name" value="LY"/>
    <property type="match status" value="4"/>
</dbReference>
<dbReference type="SUPFAM" id="SSF63825">
    <property type="entry name" value="YWTD domain"/>
    <property type="match status" value="1"/>
</dbReference>
<feature type="region of interest" description="Disordered" evidence="3">
    <location>
        <begin position="411"/>
        <end position="441"/>
    </location>
</feature>
<dbReference type="AlphaFoldDB" id="C3YXP0"/>
<proteinExistence type="predicted"/>
<evidence type="ECO:0000256" key="1">
    <source>
        <dbReference type="PROSITE-ProRule" id="PRU00461"/>
    </source>
</evidence>
<dbReference type="PROSITE" id="PS51120">
    <property type="entry name" value="LDLRB"/>
    <property type="match status" value="2"/>
</dbReference>
<feature type="compositionally biased region" description="Polar residues" evidence="3">
    <location>
        <begin position="8"/>
        <end position="21"/>
    </location>
</feature>
<dbReference type="PANTHER" id="PTHR46513:SF44">
    <property type="entry name" value="LDL RECEPTOR RELATED PROTEIN 4"/>
    <property type="match status" value="1"/>
</dbReference>
<feature type="repeat" description="LDL-receptor class B" evidence="1">
    <location>
        <begin position="486"/>
        <end position="528"/>
    </location>
</feature>
<feature type="compositionally biased region" description="Polar residues" evidence="3">
    <location>
        <begin position="189"/>
        <end position="207"/>
    </location>
</feature>
<dbReference type="Pfam" id="PF00058">
    <property type="entry name" value="Ldl_recept_b"/>
    <property type="match status" value="2"/>
</dbReference>
<dbReference type="eggNOG" id="KOG1215">
    <property type="taxonomic scope" value="Eukaryota"/>
</dbReference>
<feature type="compositionally biased region" description="Low complexity" evidence="3">
    <location>
        <begin position="174"/>
        <end position="188"/>
    </location>
</feature>
<dbReference type="EMBL" id="GG666563">
    <property type="protein sequence ID" value="EEN54849.1"/>
    <property type="molecule type" value="Genomic_DNA"/>
</dbReference>
<keyword evidence="4" id="KW-0472">Membrane</keyword>
<feature type="transmembrane region" description="Helical" evidence="4">
    <location>
        <begin position="269"/>
        <end position="293"/>
    </location>
</feature>
<keyword evidence="2" id="KW-0175">Coiled coil</keyword>
<reference evidence="5" key="1">
    <citation type="journal article" date="2008" name="Nature">
        <title>The amphioxus genome and the evolution of the chordate karyotype.</title>
        <authorList>
            <consortium name="US DOE Joint Genome Institute (JGI-PGF)"/>
            <person name="Putnam N.H."/>
            <person name="Butts T."/>
            <person name="Ferrier D.E.K."/>
            <person name="Furlong R.F."/>
            <person name="Hellsten U."/>
            <person name="Kawashima T."/>
            <person name="Robinson-Rechavi M."/>
            <person name="Shoguchi E."/>
            <person name="Terry A."/>
            <person name="Yu J.-K."/>
            <person name="Benito-Gutierrez E.L."/>
            <person name="Dubchak I."/>
            <person name="Garcia-Fernandez J."/>
            <person name="Gibson-Brown J.J."/>
            <person name="Grigoriev I.V."/>
            <person name="Horton A.C."/>
            <person name="de Jong P.J."/>
            <person name="Jurka J."/>
            <person name="Kapitonov V.V."/>
            <person name="Kohara Y."/>
            <person name="Kuroki Y."/>
            <person name="Lindquist E."/>
            <person name="Lucas S."/>
            <person name="Osoegawa K."/>
            <person name="Pennacchio L.A."/>
            <person name="Salamov A.A."/>
            <person name="Satou Y."/>
            <person name="Sauka-Spengler T."/>
            <person name="Schmutz J."/>
            <person name="Shin-I T."/>
            <person name="Toyoda A."/>
            <person name="Bronner-Fraser M."/>
            <person name="Fujiyama A."/>
            <person name="Holland L.Z."/>
            <person name="Holland P.W.H."/>
            <person name="Satoh N."/>
            <person name="Rokhsar D.S."/>
        </authorList>
    </citation>
    <scope>NUCLEOTIDE SEQUENCE [LARGE SCALE GENOMIC DNA]</scope>
    <source>
        <strain evidence="5">S238N-H82</strain>
        <tissue evidence="5">Testes</tissue>
    </source>
</reference>
<accession>C3YXP0</accession>